<dbReference type="GO" id="GO:0046872">
    <property type="term" value="F:metal ion binding"/>
    <property type="evidence" value="ECO:0007669"/>
    <property type="project" value="UniProtKB-UniRule"/>
</dbReference>
<keyword evidence="12 14" id="KW-0539">Nucleus</keyword>
<evidence type="ECO:0000256" key="13">
    <source>
        <dbReference type="ARBA" id="ARBA00023254"/>
    </source>
</evidence>
<keyword evidence="6 14" id="KW-0255">Endonuclease</keyword>
<organism evidence="16 17">
    <name type="scientific">Boothiomyces macroporosus</name>
    <dbReference type="NCBI Taxonomy" id="261099"/>
    <lineage>
        <taxon>Eukaryota</taxon>
        <taxon>Fungi</taxon>
        <taxon>Fungi incertae sedis</taxon>
        <taxon>Chytridiomycota</taxon>
        <taxon>Chytridiomycota incertae sedis</taxon>
        <taxon>Chytridiomycetes</taxon>
        <taxon>Rhizophydiales</taxon>
        <taxon>Terramycetaceae</taxon>
        <taxon>Boothiomyces</taxon>
    </lineage>
</organism>
<reference evidence="16" key="1">
    <citation type="submission" date="2020-05" db="EMBL/GenBank/DDBJ databases">
        <title>Phylogenomic resolution of chytrid fungi.</title>
        <authorList>
            <person name="Stajich J.E."/>
            <person name="Amses K."/>
            <person name="Simmons R."/>
            <person name="Seto K."/>
            <person name="Myers J."/>
            <person name="Bonds A."/>
            <person name="Quandt C.A."/>
            <person name="Barry K."/>
            <person name="Liu P."/>
            <person name="Grigoriev I."/>
            <person name="Longcore J.E."/>
            <person name="James T.Y."/>
        </authorList>
    </citation>
    <scope>NUCLEOTIDE SEQUENCE</scope>
    <source>
        <strain evidence="16">PLAUS21</strain>
    </source>
</reference>
<name>A0AAD5URG5_9FUNG</name>
<feature type="domain" description="ERCC4" evidence="15">
    <location>
        <begin position="111"/>
        <end position="208"/>
    </location>
</feature>
<dbReference type="SUPFAM" id="SSF52980">
    <property type="entry name" value="Restriction endonuclease-like"/>
    <property type="match status" value="1"/>
</dbReference>
<evidence type="ECO:0000256" key="6">
    <source>
        <dbReference type="ARBA" id="ARBA00022759"/>
    </source>
</evidence>
<accession>A0AAD5URG5</accession>
<dbReference type="Proteomes" id="UP001210925">
    <property type="component" value="Unassembled WGS sequence"/>
</dbReference>
<keyword evidence="7 14" id="KW-0227">DNA damage</keyword>
<dbReference type="GO" id="GO:0000727">
    <property type="term" value="P:double-strand break repair via break-induced replication"/>
    <property type="evidence" value="ECO:0007669"/>
    <property type="project" value="UniProtKB-UniRule"/>
</dbReference>
<comment type="subcellular location">
    <subcellularLocation>
        <location evidence="2 14">Nucleus</location>
    </subcellularLocation>
</comment>
<dbReference type="GO" id="GO:0031573">
    <property type="term" value="P:mitotic intra-S DNA damage checkpoint signaling"/>
    <property type="evidence" value="ECO:0007669"/>
    <property type="project" value="TreeGrafter"/>
</dbReference>
<evidence type="ECO:0000256" key="10">
    <source>
        <dbReference type="ARBA" id="ARBA00023172"/>
    </source>
</evidence>
<sequence length="382" mass="44095">MLSSSEDELEIKPAQYAPVKQIRKSRTWATSTLREFVETNTKSSSQEPLAKSTILTQSNTANVEQRANTNISNLHSFHSKKHLSTQKTEQELVQGFSNKWRTINPDSFDIYIVVDNREVRSLKDRDYFYTELQKLKLNVMRQVIEVGDFCWVAKVKDSTDYIMLNHIVERKKNDDLVSSIMDGRFKEQKHRLSRCGVENIIYLVEEFNPTAFHPEAMATALTQTQILNNFFLKQTANVEETIKYLKDMTNVLSMEYKKRPLHVLESIDIQKDTHLLLRSGLRKKHGHPFYIPFGMFNELMTKTKAFIIGDVYLRQLLSIRGISQEKAMAIVKKYPTVLSLYQDLIKAETEKEKVAVLTSIGSNPVRKLIGPALAKKIIQLFT</sequence>
<dbReference type="GO" id="GO:0005634">
    <property type="term" value="C:nucleus"/>
    <property type="evidence" value="ECO:0007669"/>
    <property type="project" value="UniProtKB-SubCell"/>
</dbReference>
<evidence type="ECO:0000256" key="12">
    <source>
        <dbReference type="ARBA" id="ARBA00023242"/>
    </source>
</evidence>
<evidence type="ECO:0000256" key="14">
    <source>
        <dbReference type="RuleBase" id="RU369042"/>
    </source>
</evidence>
<dbReference type="GO" id="GO:0003677">
    <property type="term" value="F:DNA binding"/>
    <property type="evidence" value="ECO:0007669"/>
    <property type="project" value="UniProtKB-UniRule"/>
</dbReference>
<dbReference type="PANTHER" id="PTHR13451:SF0">
    <property type="entry name" value="CROSSOVER JUNCTION ENDONUCLEASE MUS81"/>
    <property type="match status" value="1"/>
</dbReference>
<evidence type="ECO:0000256" key="7">
    <source>
        <dbReference type="ARBA" id="ARBA00022763"/>
    </source>
</evidence>
<dbReference type="PANTHER" id="PTHR13451">
    <property type="entry name" value="CLASS II CROSSOVER JUNCTION ENDONUCLEASE MUS81"/>
    <property type="match status" value="1"/>
</dbReference>
<keyword evidence="13" id="KW-0469">Meiosis</keyword>
<dbReference type="EMBL" id="JADGKB010000002">
    <property type="protein sequence ID" value="KAJ3262264.1"/>
    <property type="molecule type" value="Genomic_DNA"/>
</dbReference>
<keyword evidence="4 14" id="KW-0540">Nuclease</keyword>
<dbReference type="Gene3D" id="1.10.150.670">
    <property type="entry name" value="Crossover junction endonuclease EME1, DNA-binding domain"/>
    <property type="match status" value="1"/>
</dbReference>
<dbReference type="InterPro" id="IPR047416">
    <property type="entry name" value="XPF_nuclease_Mus81"/>
</dbReference>
<dbReference type="GO" id="GO:0048257">
    <property type="term" value="F:3'-flap endonuclease activity"/>
    <property type="evidence" value="ECO:0007669"/>
    <property type="project" value="TreeGrafter"/>
</dbReference>
<keyword evidence="8 14" id="KW-0378">Hydrolase</keyword>
<dbReference type="InterPro" id="IPR006166">
    <property type="entry name" value="ERCC4_domain"/>
</dbReference>
<dbReference type="AlphaFoldDB" id="A0AAD5URG5"/>
<protein>
    <recommendedName>
        <fullName evidence="14">Crossover junction endonuclease MUS81</fullName>
        <ecNumber evidence="14">3.1.22.-</ecNumber>
    </recommendedName>
</protein>
<keyword evidence="9 14" id="KW-0460">Magnesium</keyword>
<dbReference type="InterPro" id="IPR011335">
    <property type="entry name" value="Restrct_endonuc-II-like"/>
</dbReference>
<evidence type="ECO:0000256" key="9">
    <source>
        <dbReference type="ARBA" id="ARBA00022842"/>
    </source>
</evidence>
<evidence type="ECO:0000259" key="15">
    <source>
        <dbReference type="SMART" id="SM00891"/>
    </source>
</evidence>
<dbReference type="GO" id="GO:0006308">
    <property type="term" value="P:DNA catabolic process"/>
    <property type="evidence" value="ECO:0007669"/>
    <property type="project" value="UniProtKB-UniRule"/>
</dbReference>
<keyword evidence="11 14" id="KW-0234">DNA repair</keyword>
<dbReference type="GO" id="GO:0000712">
    <property type="term" value="P:resolution of meiotic recombination intermediates"/>
    <property type="evidence" value="ECO:0007669"/>
    <property type="project" value="TreeGrafter"/>
</dbReference>
<comment type="cofactor">
    <cofactor evidence="1 14">
        <name>Mg(2+)</name>
        <dbReference type="ChEBI" id="CHEBI:18420"/>
    </cofactor>
</comment>
<dbReference type="InterPro" id="IPR033309">
    <property type="entry name" value="Mus81"/>
</dbReference>
<comment type="caution">
    <text evidence="16">The sequence shown here is derived from an EMBL/GenBank/DDBJ whole genome shotgun (WGS) entry which is preliminary data.</text>
</comment>
<dbReference type="Pfam" id="PF02732">
    <property type="entry name" value="ERCC4"/>
    <property type="match status" value="1"/>
</dbReference>
<evidence type="ECO:0000256" key="1">
    <source>
        <dbReference type="ARBA" id="ARBA00001946"/>
    </source>
</evidence>
<dbReference type="SMART" id="SM00891">
    <property type="entry name" value="ERCC4"/>
    <property type="match status" value="1"/>
</dbReference>
<dbReference type="GO" id="GO:0048476">
    <property type="term" value="C:Holliday junction resolvase complex"/>
    <property type="evidence" value="ECO:0007669"/>
    <property type="project" value="UniProtKB-UniRule"/>
</dbReference>
<comment type="similarity">
    <text evidence="3 14">Belongs to the XPF family.</text>
</comment>
<comment type="function">
    <text evidence="14">Interacts with EME1 to form a DNA structure-specific endonuclease with substrate preference for branched DNA structures with a 5'-end at the branch nick. Typical substrates include 3'-flap structures, D-loops, replication forks and nicked Holliday junctions. May be required in mitosis for the processing of stalled or collapsed replication fork intermediates. May be required in meiosis for the repair of meiosis-specific double strand breaks subsequent to single-end invasion (SEI).</text>
</comment>
<dbReference type="GO" id="GO:0008821">
    <property type="term" value="F:crossover junction DNA endonuclease activity"/>
    <property type="evidence" value="ECO:0007669"/>
    <property type="project" value="UniProtKB-UniRule"/>
</dbReference>
<keyword evidence="5 14" id="KW-0479">Metal-binding</keyword>
<evidence type="ECO:0000313" key="17">
    <source>
        <dbReference type="Proteomes" id="UP001210925"/>
    </source>
</evidence>
<evidence type="ECO:0000256" key="5">
    <source>
        <dbReference type="ARBA" id="ARBA00022723"/>
    </source>
</evidence>
<evidence type="ECO:0000313" key="16">
    <source>
        <dbReference type="EMBL" id="KAJ3262264.1"/>
    </source>
</evidence>
<evidence type="ECO:0000256" key="2">
    <source>
        <dbReference type="ARBA" id="ARBA00004123"/>
    </source>
</evidence>
<dbReference type="Gene3D" id="3.40.50.10130">
    <property type="match status" value="1"/>
</dbReference>
<keyword evidence="10 14" id="KW-0233">DNA recombination</keyword>
<evidence type="ECO:0000256" key="3">
    <source>
        <dbReference type="ARBA" id="ARBA00010015"/>
    </source>
</evidence>
<dbReference type="CDD" id="cd20074">
    <property type="entry name" value="XPF_nuclease_Mus81"/>
    <property type="match status" value="1"/>
</dbReference>
<dbReference type="FunFam" id="3.40.50.10130:FF:000003">
    <property type="entry name" value="Crossover junction endonuclease MUS81"/>
    <property type="match status" value="1"/>
</dbReference>
<proteinExistence type="inferred from homology"/>
<keyword evidence="17" id="KW-1185">Reference proteome</keyword>
<dbReference type="EC" id="3.1.22.-" evidence="14"/>
<comment type="subunit">
    <text evidence="14">Interacts with EME1.</text>
</comment>
<dbReference type="InterPro" id="IPR042530">
    <property type="entry name" value="EME1/EME2_C"/>
</dbReference>
<evidence type="ECO:0000256" key="4">
    <source>
        <dbReference type="ARBA" id="ARBA00022722"/>
    </source>
</evidence>
<gene>
    <name evidence="16" type="primary">MUS81</name>
    <name evidence="16" type="ORF">HK103_002677</name>
</gene>
<evidence type="ECO:0000256" key="11">
    <source>
        <dbReference type="ARBA" id="ARBA00023204"/>
    </source>
</evidence>
<evidence type="ECO:0000256" key="8">
    <source>
        <dbReference type="ARBA" id="ARBA00022801"/>
    </source>
</evidence>